<evidence type="ECO:0000313" key="2">
    <source>
        <dbReference type="EMBL" id="QSF43514.1"/>
    </source>
</evidence>
<dbReference type="InterPro" id="IPR041045">
    <property type="entry name" value="LPD25"/>
</dbReference>
<reference evidence="2 3" key="1">
    <citation type="submission" date="2021-02" db="EMBL/GenBank/DDBJ databases">
        <title>Paenibacillus tianjinensis sp. nov.</title>
        <authorList>
            <person name="Liu H."/>
        </authorList>
    </citation>
    <scope>NUCLEOTIDE SEQUENCE [LARGE SCALE GENOMIC DNA]</scope>
    <source>
        <strain evidence="2 3">TB2019</strain>
    </source>
</reference>
<evidence type="ECO:0000313" key="3">
    <source>
        <dbReference type="Proteomes" id="UP000663452"/>
    </source>
</evidence>
<sequence length="452" mass="51294">MSIQTQSSIYLATSNLIGLKVFGNWGSAGWDYGIIINEYSDSYGKDIVIEWENGDTKQIDVKEVIVIEQQTDIHNVGYYIDLTGEYLSNETPVTESTNTPVAIPVQSITFKWSEASHIIADNTTVSTFTETNSLIHSVASDMYRHNEEGYTKTSFTITWADGYTHEGRIDITPSLINKYNPIGEHVKNFYESIAGLRKPSHWSEEQYKGYLLSVYKMDEAKTEEVKTMLNTYLFEDIAPSDQTCQDNDIIRELAANIPAPSERSSGASETVPEPEVFFLYSGTFPSYSDAYNHAIQNNITTSMILSNKANISYHQLMDLESAYTTNKRNMSLQDATAYYNHLVTIPYSSDSEERINALNRLIERHSNKQSAADKREAETIELIHKFESLQTKLYSLGVTKKDLGDCGSYYTKYFYNGECIYTYFSGSHVSKLYSDLLTVYDKYFKSESSYSA</sequence>
<dbReference type="RefSeq" id="WP_206101147.1">
    <property type="nucleotide sequence ID" value="NZ_CP070969.1"/>
</dbReference>
<protein>
    <recommendedName>
        <fullName evidence="1">Large polyvalent protein associated domain-containing protein</fullName>
    </recommendedName>
</protein>
<dbReference type="EMBL" id="CP070969">
    <property type="protein sequence ID" value="QSF43514.1"/>
    <property type="molecule type" value="Genomic_DNA"/>
</dbReference>
<accession>A0ABX7L9V7</accession>
<dbReference type="Pfam" id="PF18840">
    <property type="entry name" value="LPD25"/>
    <property type="match status" value="1"/>
</dbReference>
<gene>
    <name evidence="2" type="ORF">JRJ22_19825</name>
</gene>
<name>A0ABX7L9V7_9BACL</name>
<organism evidence="2 3">
    <name type="scientific">Paenibacillus tianjinensis</name>
    <dbReference type="NCBI Taxonomy" id="2810347"/>
    <lineage>
        <taxon>Bacteria</taxon>
        <taxon>Bacillati</taxon>
        <taxon>Bacillota</taxon>
        <taxon>Bacilli</taxon>
        <taxon>Bacillales</taxon>
        <taxon>Paenibacillaceae</taxon>
        <taxon>Paenibacillus</taxon>
    </lineage>
</organism>
<evidence type="ECO:0000259" key="1">
    <source>
        <dbReference type="Pfam" id="PF18840"/>
    </source>
</evidence>
<keyword evidence="3" id="KW-1185">Reference proteome</keyword>
<dbReference type="Proteomes" id="UP000663452">
    <property type="component" value="Chromosome"/>
</dbReference>
<feature type="domain" description="Large polyvalent protein associated" evidence="1">
    <location>
        <begin position="107"/>
        <end position="172"/>
    </location>
</feature>
<proteinExistence type="predicted"/>